<comment type="caution">
    <text evidence="1">The sequence shown here is derived from an EMBL/GenBank/DDBJ whole genome shotgun (WGS) entry which is preliminary data.</text>
</comment>
<reference evidence="1 2" key="1">
    <citation type="submission" date="2019-05" db="EMBL/GenBank/DDBJ databases">
        <title>Emergence of the Ug99 lineage of the wheat stem rust pathogen through somatic hybridization.</title>
        <authorList>
            <person name="Li F."/>
            <person name="Upadhyaya N.M."/>
            <person name="Sperschneider J."/>
            <person name="Matny O."/>
            <person name="Nguyen-Phuc H."/>
            <person name="Mago R."/>
            <person name="Raley C."/>
            <person name="Miller M.E."/>
            <person name="Silverstein K.A.T."/>
            <person name="Henningsen E."/>
            <person name="Hirsch C.D."/>
            <person name="Visser B."/>
            <person name="Pretorius Z.A."/>
            <person name="Steffenson B.J."/>
            <person name="Schwessinger B."/>
            <person name="Dodds P.N."/>
            <person name="Figueroa M."/>
        </authorList>
    </citation>
    <scope>NUCLEOTIDE SEQUENCE [LARGE SCALE GENOMIC DNA]</scope>
    <source>
        <strain evidence="1 2">Ug99</strain>
    </source>
</reference>
<dbReference type="PANTHER" id="PTHR36223">
    <property type="entry name" value="BETA-LACTAMASE-TYPE TRANSPEPTIDASE FOLD DOMAIN CONTAINING PROTEIN"/>
    <property type="match status" value="1"/>
</dbReference>
<protein>
    <submittedName>
        <fullName evidence="1">Uncharacterized protein</fullName>
    </submittedName>
</protein>
<proteinExistence type="predicted"/>
<dbReference type="EMBL" id="VDEP01000039">
    <property type="protein sequence ID" value="KAA1135441.1"/>
    <property type="molecule type" value="Genomic_DNA"/>
</dbReference>
<name>A0A5B0SBC1_PUCGR</name>
<organism evidence="1 2">
    <name type="scientific">Puccinia graminis f. sp. tritici</name>
    <dbReference type="NCBI Taxonomy" id="56615"/>
    <lineage>
        <taxon>Eukaryota</taxon>
        <taxon>Fungi</taxon>
        <taxon>Dikarya</taxon>
        <taxon>Basidiomycota</taxon>
        <taxon>Pucciniomycotina</taxon>
        <taxon>Pucciniomycetes</taxon>
        <taxon>Pucciniales</taxon>
        <taxon>Pucciniaceae</taxon>
        <taxon>Puccinia</taxon>
    </lineage>
</organism>
<evidence type="ECO:0000313" key="2">
    <source>
        <dbReference type="Proteomes" id="UP000325313"/>
    </source>
</evidence>
<evidence type="ECO:0000313" key="1">
    <source>
        <dbReference type="EMBL" id="KAA1135441.1"/>
    </source>
</evidence>
<dbReference type="Proteomes" id="UP000325313">
    <property type="component" value="Unassembled WGS sequence"/>
</dbReference>
<dbReference type="PANTHER" id="PTHR36223:SF5">
    <property type="entry name" value="BETA-LACTAMASE-TYPE TRANSPEPTIDASE FOLD DOMAIN CONTAINING PROTEIN"/>
    <property type="match status" value="1"/>
</dbReference>
<accession>A0A5B0SBC1</accession>
<gene>
    <name evidence="1" type="ORF">PGTUg99_025341</name>
</gene>
<sequence length="338" mass="38231">MPTNSASAARCTIKLITPPPPSSTTSSTKPTKTACQEYSQQSIKDPITGAFKEIVTIESKQSSQFQISFQVHHTAYDLLERTKPTCSSSTETDRALKSSDYLVEVLLDGISIGGYHQHRSQTARPHNLNAFRSSETTTRLLEFAPLHLVDPDDFVQALDHVAGNPTPEQIICQDEEIIRSLGTIELKITRCELSMKRRAPSIKQIRSRQTTRQVSHSHYSIKTQDSQSHIKINHQDLTRLTLKNINTISSGGFIIQQQVHFSASCFSNISCFLHLYQSPQLIYDSYNLWRLVLVSSNFIQISIRLTVEIAIRNAHRTLIRTKPDSSIRQKWTLLMPRS</sequence>
<dbReference type="AlphaFoldDB" id="A0A5B0SBC1"/>